<name>A0A382V265_9ZZZZ</name>
<dbReference type="AlphaFoldDB" id="A0A382V265"/>
<proteinExistence type="predicted"/>
<accession>A0A382V265</accession>
<feature type="domain" description="Phosphogluconate dehydrogenase NAD-binding putative C-terminal" evidence="1">
    <location>
        <begin position="79"/>
        <end position="146"/>
    </location>
</feature>
<reference evidence="2" key="1">
    <citation type="submission" date="2018-05" db="EMBL/GenBank/DDBJ databases">
        <authorList>
            <person name="Lanie J.A."/>
            <person name="Ng W.-L."/>
            <person name="Kazmierczak K.M."/>
            <person name="Andrzejewski T.M."/>
            <person name="Davidsen T.M."/>
            <person name="Wayne K.J."/>
            <person name="Tettelin H."/>
            <person name="Glass J.I."/>
            <person name="Rusch D."/>
            <person name="Podicherti R."/>
            <person name="Tsui H.-C.T."/>
            <person name="Winkler M.E."/>
        </authorList>
    </citation>
    <scope>NUCLEOTIDE SEQUENCE</scope>
</reference>
<protein>
    <recommendedName>
        <fullName evidence="1">Phosphogluconate dehydrogenase NAD-binding putative C-terminal domain-containing protein</fullName>
    </recommendedName>
</protein>
<dbReference type="Gene3D" id="3.40.50.720">
    <property type="entry name" value="NAD(P)-binding Rossmann-like Domain"/>
    <property type="match status" value="1"/>
</dbReference>
<gene>
    <name evidence="2" type="ORF">METZ01_LOCUS393436</name>
</gene>
<evidence type="ECO:0000259" key="1">
    <source>
        <dbReference type="Pfam" id="PF09130"/>
    </source>
</evidence>
<dbReference type="InterPro" id="IPR013328">
    <property type="entry name" value="6PGD_dom2"/>
</dbReference>
<feature type="non-terminal residue" evidence="2">
    <location>
        <position position="1"/>
    </location>
</feature>
<dbReference type="InterPro" id="IPR008927">
    <property type="entry name" value="6-PGluconate_DH-like_C_sf"/>
</dbReference>
<evidence type="ECO:0000313" key="2">
    <source>
        <dbReference type="EMBL" id="SVD40582.1"/>
    </source>
</evidence>
<organism evidence="2">
    <name type="scientific">marine metagenome</name>
    <dbReference type="NCBI Taxonomy" id="408172"/>
    <lineage>
        <taxon>unclassified sequences</taxon>
        <taxon>metagenomes</taxon>
        <taxon>ecological metagenomes</taxon>
    </lineage>
</organism>
<dbReference type="Gene3D" id="1.10.1040.10">
    <property type="entry name" value="N-(1-d-carboxylethyl)-l-norvaline Dehydrogenase, domain 2"/>
    <property type="match status" value="1"/>
</dbReference>
<dbReference type="SUPFAM" id="SSF48179">
    <property type="entry name" value="6-phosphogluconate dehydrogenase C-terminal domain-like"/>
    <property type="match status" value="1"/>
</dbReference>
<dbReference type="Pfam" id="PF09130">
    <property type="entry name" value="DUF1932"/>
    <property type="match status" value="1"/>
</dbReference>
<dbReference type="InterPro" id="IPR015814">
    <property type="entry name" value="Pgluconate_DH_NAD-bd_C"/>
</dbReference>
<sequence>EAGGRYIDASIVGGPPLNGSSPRFYASGDNTAEFEGLANFGLGVRTVGTEVGQASGIKMCYAAMTKGSSALYYELLMAAEMMGLSDFVKAEFQSSQPAVLQRMERGLPGVPAKARRWVSEMEEIKDTFEHLGLTPHLFQGVADMYRMIGSTSMGDETPQTRDGGRSLEETIRLMAEWVQAHPK</sequence>
<dbReference type="EMBL" id="UINC01148602">
    <property type="protein sequence ID" value="SVD40582.1"/>
    <property type="molecule type" value="Genomic_DNA"/>
</dbReference>